<evidence type="ECO:0000256" key="2">
    <source>
        <dbReference type="ARBA" id="ARBA00022679"/>
    </source>
</evidence>
<dbReference type="PANTHER" id="PTHR43542">
    <property type="entry name" value="METHYLTRANSFERASE"/>
    <property type="match status" value="1"/>
</dbReference>
<evidence type="ECO:0000313" key="4">
    <source>
        <dbReference type="Proteomes" id="UP000272400"/>
    </source>
</evidence>
<dbReference type="PROSITE" id="PS00092">
    <property type="entry name" value="N6_MTASE"/>
    <property type="match status" value="1"/>
</dbReference>
<dbReference type="PIRSF" id="PIRSF004553">
    <property type="entry name" value="CHP00095"/>
    <property type="match status" value="1"/>
</dbReference>
<dbReference type="RefSeq" id="WP_123662506.1">
    <property type="nucleotide sequence ID" value="NZ_RJKE01000001.1"/>
</dbReference>
<reference evidence="3 4" key="1">
    <citation type="submission" date="2018-11" db="EMBL/GenBank/DDBJ databases">
        <title>Sequencing the genomes of 1000 actinobacteria strains.</title>
        <authorList>
            <person name="Klenk H.-P."/>
        </authorList>
    </citation>
    <scope>NUCLEOTIDE SEQUENCE [LARGE SCALE GENOMIC DNA]</scope>
    <source>
        <strain evidence="3 4">DSM 44254</strain>
    </source>
</reference>
<dbReference type="GO" id="GO:0008168">
    <property type="term" value="F:methyltransferase activity"/>
    <property type="evidence" value="ECO:0007669"/>
    <property type="project" value="UniProtKB-KW"/>
</dbReference>
<dbReference type="Gene3D" id="3.40.50.150">
    <property type="entry name" value="Vaccinia Virus protein VP39"/>
    <property type="match status" value="1"/>
</dbReference>
<evidence type="ECO:0000256" key="1">
    <source>
        <dbReference type="ARBA" id="ARBA00022603"/>
    </source>
</evidence>
<accession>A0A3N1CQ93</accession>
<dbReference type="InterPro" id="IPR029063">
    <property type="entry name" value="SAM-dependent_MTases_sf"/>
</dbReference>
<evidence type="ECO:0000313" key="3">
    <source>
        <dbReference type="EMBL" id="ROO83375.1"/>
    </source>
</evidence>
<gene>
    <name evidence="3" type="ORF">EDD29_0878</name>
</gene>
<dbReference type="GO" id="GO:0003676">
    <property type="term" value="F:nucleic acid binding"/>
    <property type="evidence" value="ECO:0007669"/>
    <property type="project" value="InterPro"/>
</dbReference>
<organism evidence="3 4">
    <name type="scientific">Actinocorallia herbida</name>
    <dbReference type="NCBI Taxonomy" id="58109"/>
    <lineage>
        <taxon>Bacteria</taxon>
        <taxon>Bacillati</taxon>
        <taxon>Actinomycetota</taxon>
        <taxon>Actinomycetes</taxon>
        <taxon>Streptosporangiales</taxon>
        <taxon>Thermomonosporaceae</taxon>
        <taxon>Actinocorallia</taxon>
    </lineage>
</organism>
<name>A0A3N1CQ93_9ACTN</name>
<dbReference type="CDD" id="cd02440">
    <property type="entry name" value="AdoMet_MTases"/>
    <property type="match status" value="1"/>
</dbReference>
<proteinExistence type="predicted"/>
<dbReference type="PANTHER" id="PTHR43542:SF1">
    <property type="entry name" value="METHYLTRANSFERASE"/>
    <property type="match status" value="1"/>
</dbReference>
<dbReference type="NCBIfam" id="TIGR00095">
    <property type="entry name" value="16S rRNA (guanine(966)-N(2))-methyltransferase RsmD"/>
    <property type="match status" value="1"/>
</dbReference>
<dbReference type="Proteomes" id="UP000272400">
    <property type="component" value="Unassembled WGS sequence"/>
</dbReference>
<dbReference type="AlphaFoldDB" id="A0A3N1CQ93"/>
<sequence>MTRVIAGVAGGRRLATLEGRETRPTADRAREGLFSTVQALLGDLSGIRAADLFAGSGAVGLEALSRGAGHALLVEAHPKAAKVIRENIETLRLPGAVLVTDKVERLVRTAPDERYDFVFADPPYAVSDETIAEILEGLRDNGWLADGALIAIERAKRSPAPKWPEGYLPERERRYGEAVIHYASYELPEPSEHPA</sequence>
<keyword evidence="4" id="KW-1185">Reference proteome</keyword>
<dbReference type="GO" id="GO:0031167">
    <property type="term" value="P:rRNA methylation"/>
    <property type="evidence" value="ECO:0007669"/>
    <property type="project" value="InterPro"/>
</dbReference>
<dbReference type="InterPro" id="IPR004398">
    <property type="entry name" value="RNA_MeTrfase_RsmD"/>
</dbReference>
<dbReference type="SUPFAM" id="SSF53335">
    <property type="entry name" value="S-adenosyl-L-methionine-dependent methyltransferases"/>
    <property type="match status" value="1"/>
</dbReference>
<dbReference type="Pfam" id="PF03602">
    <property type="entry name" value="Cons_hypoth95"/>
    <property type="match status" value="1"/>
</dbReference>
<comment type="caution">
    <text evidence="3">The sequence shown here is derived from an EMBL/GenBank/DDBJ whole genome shotgun (WGS) entry which is preliminary data.</text>
</comment>
<dbReference type="InterPro" id="IPR002052">
    <property type="entry name" value="DNA_methylase_N6_adenine_CS"/>
</dbReference>
<protein>
    <submittedName>
        <fullName evidence="3">16S rRNA (Guanine966-N2)-methyltransferase</fullName>
    </submittedName>
</protein>
<keyword evidence="1 3" id="KW-0489">Methyltransferase</keyword>
<dbReference type="OrthoDB" id="9803017at2"/>
<dbReference type="EMBL" id="RJKE01000001">
    <property type="protein sequence ID" value="ROO83375.1"/>
    <property type="molecule type" value="Genomic_DNA"/>
</dbReference>
<keyword evidence="2 3" id="KW-0808">Transferase</keyword>